<protein>
    <recommendedName>
        <fullName evidence="7">MANSC domain-containing protein</fullName>
    </recommendedName>
</protein>
<keyword evidence="2 5" id="KW-0472">Membrane</keyword>
<keyword evidence="9" id="KW-1185">Reference proteome</keyword>
<dbReference type="InterPro" id="IPR029865">
    <property type="entry name" value="KIAA0319-like"/>
</dbReference>
<feature type="chain" id="PRO_5002715551" description="MANSC domain-containing protein" evidence="6">
    <location>
        <begin position="21"/>
        <end position="216"/>
    </location>
</feature>
<keyword evidence="3" id="KW-0325">Glycoprotein</keyword>
<keyword evidence="6" id="KW-0732">Signal</keyword>
<evidence type="ECO:0000256" key="6">
    <source>
        <dbReference type="SAM" id="SignalP"/>
    </source>
</evidence>
<dbReference type="HOGENOM" id="CLU_1278987_0_0_1"/>
<feature type="transmembrane region" description="Helical" evidence="5">
    <location>
        <begin position="182"/>
        <end position="203"/>
    </location>
</feature>
<feature type="region of interest" description="Disordered" evidence="4">
    <location>
        <begin position="26"/>
        <end position="45"/>
    </location>
</feature>
<evidence type="ECO:0000256" key="4">
    <source>
        <dbReference type="SAM" id="MobiDB-lite"/>
    </source>
</evidence>
<evidence type="ECO:0000313" key="9">
    <source>
        <dbReference type="Proteomes" id="UP000001593"/>
    </source>
</evidence>
<evidence type="ECO:0000256" key="2">
    <source>
        <dbReference type="ARBA" id="ARBA00023136"/>
    </source>
</evidence>
<dbReference type="InParanoid" id="A7SXW4"/>
<evidence type="ECO:0000313" key="8">
    <source>
        <dbReference type="EMBL" id="EDO31448.1"/>
    </source>
</evidence>
<name>A7SXW4_NEMVE</name>
<dbReference type="GO" id="GO:0016020">
    <property type="term" value="C:membrane"/>
    <property type="evidence" value="ECO:0007669"/>
    <property type="project" value="UniProtKB-SubCell"/>
</dbReference>
<organism evidence="8 9">
    <name type="scientific">Nematostella vectensis</name>
    <name type="common">Starlet sea anemone</name>
    <dbReference type="NCBI Taxonomy" id="45351"/>
    <lineage>
        <taxon>Eukaryota</taxon>
        <taxon>Metazoa</taxon>
        <taxon>Cnidaria</taxon>
        <taxon>Anthozoa</taxon>
        <taxon>Hexacorallia</taxon>
        <taxon>Actiniaria</taxon>
        <taxon>Edwardsiidae</taxon>
        <taxon>Nematostella</taxon>
    </lineage>
</organism>
<dbReference type="PANTHER" id="PTHR46182:SF2">
    <property type="entry name" value="FI19480P1"/>
    <property type="match status" value="1"/>
</dbReference>
<evidence type="ECO:0000259" key="7">
    <source>
        <dbReference type="Pfam" id="PF23597"/>
    </source>
</evidence>
<dbReference type="Pfam" id="PF23597">
    <property type="entry name" value="KIAA0319_N"/>
    <property type="match status" value="1"/>
</dbReference>
<keyword evidence="5" id="KW-1133">Transmembrane helix</keyword>
<feature type="domain" description="MANSC" evidence="7">
    <location>
        <begin position="49"/>
        <end position="116"/>
    </location>
</feature>
<accession>A7SXW4</accession>
<evidence type="ECO:0000256" key="1">
    <source>
        <dbReference type="ARBA" id="ARBA00004370"/>
    </source>
</evidence>
<feature type="compositionally biased region" description="Basic and acidic residues" evidence="4">
    <location>
        <begin position="26"/>
        <end position="39"/>
    </location>
</feature>
<sequence>MHHRLAGCVVALTLIHLSAGASIDVTKPDPDATKPHPDATKPGPDAALCSRSAVDYNVTLAKGGKAGKYFKINDVHNIDGCLRECCGAKRCDVAFMVRDTCYLVQCFSAESCDVTQSVRPEIQTILSVAAVEKASGAEPAIEENLAVSNSPYVNDGEELTTISAFGTGKYKRTKRSSDIIDLVVAVGCGTVAVCVGVAGVIMMTRRLIDNSKNSAS</sequence>
<dbReference type="OMA" id="VIMMTRR"/>
<feature type="signal peptide" evidence="6">
    <location>
        <begin position="1"/>
        <end position="20"/>
    </location>
</feature>
<proteinExistence type="predicted"/>
<dbReference type="EMBL" id="DS469899">
    <property type="protein sequence ID" value="EDO31448.1"/>
    <property type="molecule type" value="Genomic_DNA"/>
</dbReference>
<gene>
    <name evidence="8" type="ORF">NEMVEDRAFT_v1g219239</name>
</gene>
<keyword evidence="5" id="KW-0812">Transmembrane</keyword>
<evidence type="ECO:0000256" key="3">
    <source>
        <dbReference type="ARBA" id="ARBA00023180"/>
    </source>
</evidence>
<reference evidence="8 9" key="1">
    <citation type="journal article" date="2007" name="Science">
        <title>Sea anemone genome reveals ancestral eumetazoan gene repertoire and genomic organization.</title>
        <authorList>
            <person name="Putnam N.H."/>
            <person name="Srivastava M."/>
            <person name="Hellsten U."/>
            <person name="Dirks B."/>
            <person name="Chapman J."/>
            <person name="Salamov A."/>
            <person name="Terry A."/>
            <person name="Shapiro H."/>
            <person name="Lindquist E."/>
            <person name="Kapitonov V.V."/>
            <person name="Jurka J."/>
            <person name="Genikhovich G."/>
            <person name="Grigoriev I.V."/>
            <person name="Lucas S.M."/>
            <person name="Steele R.E."/>
            <person name="Finnerty J.R."/>
            <person name="Technau U."/>
            <person name="Martindale M.Q."/>
            <person name="Rokhsar D.S."/>
        </authorList>
    </citation>
    <scope>NUCLEOTIDE SEQUENCE [LARGE SCALE GENOMIC DNA]</scope>
    <source>
        <strain evidence="9">CH2 X CH6</strain>
    </source>
</reference>
<comment type="subcellular location">
    <subcellularLocation>
        <location evidence="1">Membrane</location>
    </subcellularLocation>
</comment>
<evidence type="ECO:0000256" key="5">
    <source>
        <dbReference type="SAM" id="Phobius"/>
    </source>
</evidence>
<dbReference type="InterPro" id="IPR013980">
    <property type="entry name" value="MANSC_dom"/>
</dbReference>
<dbReference type="Proteomes" id="UP000001593">
    <property type="component" value="Unassembled WGS sequence"/>
</dbReference>
<dbReference type="AlphaFoldDB" id="A7SXW4"/>
<dbReference type="PANTHER" id="PTHR46182">
    <property type="entry name" value="FI19480P1"/>
    <property type="match status" value="1"/>
</dbReference>